<protein>
    <recommendedName>
        <fullName evidence="2">Apoptosis-antagonizing transcription factor C-terminal domain-containing protein</fullName>
    </recommendedName>
</protein>
<proteinExistence type="predicted"/>
<feature type="domain" description="Apoptosis-antagonizing transcription factor C-terminal" evidence="2">
    <location>
        <begin position="198"/>
        <end position="280"/>
    </location>
</feature>
<dbReference type="InterPro" id="IPR012617">
    <property type="entry name" value="AATF_C"/>
</dbReference>
<accession>A0A7S3V5C1</accession>
<dbReference type="PANTHER" id="PTHR15565:SF0">
    <property type="entry name" value="PROTEIN AATF"/>
    <property type="match status" value="1"/>
</dbReference>
<sequence>MTSKRKRTGSNPLPTDLLSSLESSDKQAATLRRSQLSTETLPRSFAAKSQVDIQVSLIESRIILQRALSAPLQNFEGSKVNSALKILLSELTNARRKLCSTSVGVNLPDSGSEEENVEDDRLEIEYSKLKEDWKTTLNKHHSNVHLQAQQNKNKFQVVDQSFWTQIENNVKHSAILEHSADDDDQQKTGIGFDDSKLYQHMLQEYIQLSTERGKEGAASAAAERLKRSLKKKSTKKDVDRRASKGRKIRYVVHEKLMNFTFPVQREVSIMDEDVLFKSMLGGVVRRR</sequence>
<dbReference type="PANTHER" id="PTHR15565">
    <property type="entry name" value="AATF PROTEIN APOPTOSIS ANTAGONIZING TRANSCRIPTION FACTOR"/>
    <property type="match status" value="1"/>
</dbReference>
<reference evidence="3" key="1">
    <citation type="submission" date="2021-01" db="EMBL/GenBank/DDBJ databases">
        <authorList>
            <person name="Corre E."/>
            <person name="Pelletier E."/>
            <person name="Niang G."/>
            <person name="Scheremetjew M."/>
            <person name="Finn R."/>
            <person name="Kale V."/>
            <person name="Holt S."/>
            <person name="Cochrane G."/>
            <person name="Meng A."/>
            <person name="Brown T."/>
            <person name="Cohen L."/>
        </authorList>
    </citation>
    <scope>NUCLEOTIDE SEQUENCE</scope>
    <source>
        <strain evidence="3">MM31A-1</strain>
    </source>
</reference>
<feature type="compositionally biased region" description="Polar residues" evidence="1">
    <location>
        <begin position="9"/>
        <end position="22"/>
    </location>
</feature>
<dbReference type="AlphaFoldDB" id="A0A7S3V5C1"/>
<dbReference type="Pfam" id="PF08164">
    <property type="entry name" value="TRAUB"/>
    <property type="match status" value="1"/>
</dbReference>
<dbReference type="EMBL" id="HBIO01004524">
    <property type="protein sequence ID" value="CAE0458266.1"/>
    <property type="molecule type" value="Transcribed_RNA"/>
</dbReference>
<dbReference type="GO" id="GO:0005730">
    <property type="term" value="C:nucleolus"/>
    <property type="evidence" value="ECO:0007669"/>
    <property type="project" value="TreeGrafter"/>
</dbReference>
<name>A0A7S3V5C1_9STRA</name>
<evidence type="ECO:0000256" key="1">
    <source>
        <dbReference type="SAM" id="MobiDB-lite"/>
    </source>
</evidence>
<dbReference type="InterPro" id="IPR039223">
    <property type="entry name" value="AATF/Bfr2"/>
</dbReference>
<evidence type="ECO:0000313" key="3">
    <source>
        <dbReference type="EMBL" id="CAE0458266.1"/>
    </source>
</evidence>
<feature type="region of interest" description="Disordered" evidence="1">
    <location>
        <begin position="1"/>
        <end position="26"/>
    </location>
</feature>
<gene>
    <name evidence="3" type="ORF">CDEB00056_LOCUS3107</name>
</gene>
<evidence type="ECO:0000259" key="2">
    <source>
        <dbReference type="Pfam" id="PF08164"/>
    </source>
</evidence>
<organism evidence="3">
    <name type="scientific">Chaetoceros debilis</name>
    <dbReference type="NCBI Taxonomy" id="122233"/>
    <lineage>
        <taxon>Eukaryota</taxon>
        <taxon>Sar</taxon>
        <taxon>Stramenopiles</taxon>
        <taxon>Ochrophyta</taxon>
        <taxon>Bacillariophyta</taxon>
        <taxon>Coscinodiscophyceae</taxon>
        <taxon>Chaetocerotophycidae</taxon>
        <taxon>Chaetocerotales</taxon>
        <taxon>Chaetocerotaceae</taxon>
        <taxon>Chaetoceros</taxon>
    </lineage>
</organism>